<name>A5Z7N1_9FIRM</name>
<comment type="caution">
    <text evidence="2">The sequence shown here is derived from an EMBL/GenBank/DDBJ whole genome shotgun (WGS) entry which is preliminary data.</text>
</comment>
<feature type="region of interest" description="Disordered" evidence="1">
    <location>
        <begin position="92"/>
        <end position="111"/>
    </location>
</feature>
<dbReference type="InterPro" id="IPR046313">
    <property type="entry name" value="DUF6465"/>
</dbReference>
<sequence length="188" mass="20465">MEDMEISFPESLLRRNFVMANTKKKTTPVAAKKDNTVEIPVVAAMTKAEPKKEAKVEAKKEAEVKKAEPKKVEKAVEVKTVAKKEDKAPAKAATKVAEKKPAAKKATTTKKAATTAKKAPAKAAKVENNIYVQFSGMEFDTAAIEKAVKADYTAKNGKKDMKSVSIYIKPEDMKAYYVIDGIIGDVAL</sequence>
<proteinExistence type="predicted"/>
<dbReference type="Proteomes" id="UP000006000">
    <property type="component" value="Unassembled WGS sequence"/>
</dbReference>
<dbReference type="AlphaFoldDB" id="A5Z7N1"/>
<organism evidence="2 3">
    <name type="scientific">Eubacterium ventriosum ATCC 27560</name>
    <dbReference type="NCBI Taxonomy" id="411463"/>
    <lineage>
        <taxon>Bacteria</taxon>
        <taxon>Bacillati</taxon>
        <taxon>Bacillota</taxon>
        <taxon>Clostridia</taxon>
        <taxon>Eubacteriales</taxon>
        <taxon>Eubacteriaceae</taxon>
        <taxon>Eubacterium</taxon>
    </lineage>
</organism>
<dbReference type="STRING" id="411463.EUBVEN_01718"/>
<dbReference type="HOGENOM" id="CLU_111138_0_0_9"/>
<evidence type="ECO:0000313" key="2">
    <source>
        <dbReference type="EMBL" id="EDM50938.1"/>
    </source>
</evidence>
<reference evidence="2 3" key="2">
    <citation type="submission" date="2007-04" db="EMBL/GenBank/DDBJ databases">
        <title>Draft genome sequence of Eubacterium ventriosum (ATCC 27560).</title>
        <authorList>
            <person name="Sudarsanam P."/>
            <person name="Ley R."/>
            <person name="Guruge J."/>
            <person name="Turnbaugh P.J."/>
            <person name="Mahowald M."/>
            <person name="Liep D."/>
            <person name="Gordon J."/>
        </authorList>
    </citation>
    <scope>NUCLEOTIDE SEQUENCE [LARGE SCALE GENOMIC DNA]</scope>
    <source>
        <strain evidence="2 3">ATCC 27560</strain>
    </source>
</reference>
<dbReference type="Pfam" id="PF20069">
    <property type="entry name" value="DUF6465"/>
    <property type="match status" value="1"/>
</dbReference>
<evidence type="ECO:0000313" key="3">
    <source>
        <dbReference type="Proteomes" id="UP000006000"/>
    </source>
</evidence>
<dbReference type="EMBL" id="AAVL02000035">
    <property type="protein sequence ID" value="EDM50938.1"/>
    <property type="molecule type" value="Genomic_DNA"/>
</dbReference>
<accession>A5Z7N1</accession>
<protein>
    <submittedName>
        <fullName evidence="2">Uncharacterized protein</fullName>
    </submittedName>
</protein>
<evidence type="ECO:0000256" key="1">
    <source>
        <dbReference type="SAM" id="MobiDB-lite"/>
    </source>
</evidence>
<gene>
    <name evidence="2" type="ORF">EUBVEN_01718</name>
</gene>
<reference evidence="2 3" key="1">
    <citation type="submission" date="2007-03" db="EMBL/GenBank/DDBJ databases">
        <authorList>
            <person name="Fulton L."/>
            <person name="Clifton S."/>
            <person name="Fulton B."/>
            <person name="Xu J."/>
            <person name="Minx P."/>
            <person name="Pepin K.H."/>
            <person name="Johnson M."/>
            <person name="Thiruvilangam P."/>
            <person name="Bhonagiri V."/>
            <person name="Nash W.E."/>
            <person name="Mardis E.R."/>
            <person name="Wilson R.K."/>
        </authorList>
    </citation>
    <scope>NUCLEOTIDE SEQUENCE [LARGE SCALE GENOMIC DNA]</scope>
    <source>
        <strain evidence="2 3">ATCC 27560</strain>
    </source>
</reference>